<evidence type="ECO:0000313" key="2">
    <source>
        <dbReference type="EMBL" id="UJO19221.1"/>
    </source>
</evidence>
<dbReference type="GO" id="GO:0004771">
    <property type="term" value="F:sterol ester esterase activity"/>
    <property type="evidence" value="ECO:0007669"/>
    <property type="project" value="TreeGrafter"/>
</dbReference>
<accession>A0A9Q8PB44</accession>
<dbReference type="SUPFAM" id="SSF53474">
    <property type="entry name" value="alpha/beta-Hydrolases"/>
    <property type="match status" value="1"/>
</dbReference>
<reference evidence="2" key="1">
    <citation type="submission" date="2021-12" db="EMBL/GenBank/DDBJ databases">
        <authorList>
            <person name="Zaccaron A."/>
            <person name="Stergiopoulos I."/>
        </authorList>
    </citation>
    <scope>NUCLEOTIDE SEQUENCE</scope>
    <source>
        <strain evidence="2">Race5_Kim</strain>
    </source>
</reference>
<dbReference type="OMA" id="GVYLHIH"/>
<dbReference type="GO" id="GO:0004806">
    <property type="term" value="F:triacylglycerol lipase activity"/>
    <property type="evidence" value="ECO:0007669"/>
    <property type="project" value="TreeGrafter"/>
</dbReference>
<dbReference type="PANTHER" id="PTHR23025">
    <property type="entry name" value="TRIACYLGLYCEROL LIPASE"/>
    <property type="match status" value="1"/>
</dbReference>
<keyword evidence="2" id="KW-0378">Hydrolase</keyword>
<dbReference type="RefSeq" id="XP_047763587.1">
    <property type="nucleotide sequence ID" value="XM_047906066.1"/>
</dbReference>
<dbReference type="Proteomes" id="UP000756132">
    <property type="component" value="Chromosome 6"/>
</dbReference>
<dbReference type="EMBL" id="CP090168">
    <property type="protein sequence ID" value="UJO19221.1"/>
    <property type="molecule type" value="Genomic_DNA"/>
</dbReference>
<dbReference type="AlphaFoldDB" id="A0A9Q8PB44"/>
<evidence type="ECO:0000313" key="3">
    <source>
        <dbReference type="Proteomes" id="UP000756132"/>
    </source>
</evidence>
<dbReference type="InterPro" id="IPR029058">
    <property type="entry name" value="AB_hydrolase_fold"/>
</dbReference>
<dbReference type="GO" id="GO:0019433">
    <property type="term" value="P:triglyceride catabolic process"/>
    <property type="evidence" value="ECO:0007669"/>
    <property type="project" value="TreeGrafter"/>
</dbReference>
<dbReference type="KEGG" id="ffu:CLAFUR5_06918"/>
<feature type="domain" description="Alpha/beta hydrolase fold-3" evidence="1">
    <location>
        <begin position="99"/>
        <end position="306"/>
    </location>
</feature>
<proteinExistence type="predicted"/>
<organism evidence="2 3">
    <name type="scientific">Passalora fulva</name>
    <name type="common">Tomato leaf mold</name>
    <name type="synonym">Cladosporium fulvum</name>
    <dbReference type="NCBI Taxonomy" id="5499"/>
    <lineage>
        <taxon>Eukaryota</taxon>
        <taxon>Fungi</taxon>
        <taxon>Dikarya</taxon>
        <taxon>Ascomycota</taxon>
        <taxon>Pezizomycotina</taxon>
        <taxon>Dothideomycetes</taxon>
        <taxon>Dothideomycetidae</taxon>
        <taxon>Mycosphaerellales</taxon>
        <taxon>Mycosphaerellaceae</taxon>
        <taxon>Fulvia</taxon>
    </lineage>
</organism>
<dbReference type="GeneID" id="71986796"/>
<evidence type="ECO:0000259" key="1">
    <source>
        <dbReference type="Pfam" id="PF07859"/>
    </source>
</evidence>
<keyword evidence="3" id="KW-1185">Reference proteome</keyword>
<dbReference type="Gene3D" id="3.40.50.1820">
    <property type="entry name" value="alpha/beta hydrolase"/>
    <property type="match status" value="1"/>
</dbReference>
<dbReference type="OrthoDB" id="408631at2759"/>
<dbReference type="InterPro" id="IPR013094">
    <property type="entry name" value="AB_hydrolase_3"/>
</dbReference>
<protein>
    <submittedName>
        <fullName evidence="2">AB hydrolase superfamily protein</fullName>
    </submittedName>
</protein>
<dbReference type="Pfam" id="PF07859">
    <property type="entry name" value="Abhydrolase_3"/>
    <property type="match status" value="1"/>
</dbReference>
<reference evidence="2" key="2">
    <citation type="journal article" date="2022" name="Microb. Genom.">
        <title>A chromosome-scale genome assembly of the tomato pathogen Cladosporium fulvum reveals a compartmentalized genome architecture and the presence of a dispensable chromosome.</title>
        <authorList>
            <person name="Zaccaron A.Z."/>
            <person name="Chen L.H."/>
            <person name="Samaras A."/>
            <person name="Stergiopoulos I."/>
        </authorList>
    </citation>
    <scope>NUCLEOTIDE SEQUENCE</scope>
    <source>
        <strain evidence="2">Race5_Kim</strain>
    </source>
</reference>
<gene>
    <name evidence="2" type="ORF">CLAFUR5_06918</name>
</gene>
<dbReference type="PANTHER" id="PTHR23025:SF3">
    <property type="entry name" value="HORMONE-SENSITIVE LIPASE"/>
    <property type="match status" value="1"/>
</dbReference>
<name>A0A9Q8PB44_PASFU</name>
<dbReference type="GO" id="GO:0005829">
    <property type="term" value="C:cytosol"/>
    <property type="evidence" value="ECO:0007669"/>
    <property type="project" value="TreeGrafter"/>
</dbReference>
<sequence>MPLESDLKLDYSKFDPANITQKTKDFNDGLMKVMNNGPKWYEVGAEKYRQMRWNGETPIPKPVILEAGKNGKIPSREVGRDIPTRTFEPEHGKSKGLFLHIHGGGWVLQSEHFQDLMLQRYATSSSLTVISIGYRLAPEDPYPAGNEDCFDAAEYLVDNAEKEYGLTLMFMGGDSAGAHLSVLTCYQLLETRPGFAFTGLVLNFGAYDISGFLPQAWHFDLPLVLDVDIMIKYTDAYLPNMTQEQKRDPMISPLFMNLNKLKLPPALFTCGTLDPLLDDSVLMSAKWAMSGAESISKIYPGAPHGFSFFPVGGTETTEQGLNDIAMFMNERIAASVRQSRA</sequence>